<dbReference type="Proteomes" id="UP000789901">
    <property type="component" value="Unassembled WGS sequence"/>
</dbReference>
<organism evidence="1 2">
    <name type="scientific">Gigaspora margarita</name>
    <dbReference type="NCBI Taxonomy" id="4874"/>
    <lineage>
        <taxon>Eukaryota</taxon>
        <taxon>Fungi</taxon>
        <taxon>Fungi incertae sedis</taxon>
        <taxon>Mucoromycota</taxon>
        <taxon>Glomeromycotina</taxon>
        <taxon>Glomeromycetes</taxon>
        <taxon>Diversisporales</taxon>
        <taxon>Gigasporaceae</taxon>
        <taxon>Gigaspora</taxon>
    </lineage>
</organism>
<accession>A0ABN7XKR6</accession>
<gene>
    <name evidence="1" type="ORF">GMARGA_LOCUS43759</name>
</gene>
<dbReference type="EMBL" id="CAJVQB010144174">
    <property type="protein sequence ID" value="CAG8854938.1"/>
    <property type="molecule type" value="Genomic_DNA"/>
</dbReference>
<feature type="non-terminal residue" evidence="1">
    <location>
        <position position="1"/>
    </location>
</feature>
<proteinExistence type="predicted"/>
<evidence type="ECO:0000313" key="1">
    <source>
        <dbReference type="EMBL" id="CAG8854938.1"/>
    </source>
</evidence>
<keyword evidence="2" id="KW-1185">Reference proteome</keyword>
<feature type="non-terminal residue" evidence="1">
    <location>
        <position position="43"/>
    </location>
</feature>
<name>A0ABN7XKR6_GIGMA</name>
<sequence>TYYMRRMSKMFNDQFYREVSLDRRLENITVHKYDSRIQERQEE</sequence>
<evidence type="ECO:0000313" key="2">
    <source>
        <dbReference type="Proteomes" id="UP000789901"/>
    </source>
</evidence>
<reference evidence="1 2" key="1">
    <citation type="submission" date="2021-06" db="EMBL/GenBank/DDBJ databases">
        <authorList>
            <person name="Kallberg Y."/>
            <person name="Tangrot J."/>
            <person name="Rosling A."/>
        </authorList>
    </citation>
    <scope>NUCLEOTIDE SEQUENCE [LARGE SCALE GENOMIC DNA]</scope>
    <source>
        <strain evidence="1 2">120-4 pot B 10/14</strain>
    </source>
</reference>
<protein>
    <submittedName>
        <fullName evidence="1">1157_t:CDS:1</fullName>
    </submittedName>
</protein>
<comment type="caution">
    <text evidence="1">The sequence shown here is derived from an EMBL/GenBank/DDBJ whole genome shotgun (WGS) entry which is preliminary data.</text>
</comment>